<dbReference type="InterPro" id="IPR041413">
    <property type="entry name" value="MLTR_LBD"/>
</dbReference>
<dbReference type="InterPro" id="IPR010982">
    <property type="entry name" value="Lambda_DNA-bd_dom_sf"/>
</dbReference>
<evidence type="ECO:0000259" key="2">
    <source>
        <dbReference type="PROSITE" id="PS50943"/>
    </source>
</evidence>
<dbReference type="GO" id="GO:0003677">
    <property type="term" value="F:DNA binding"/>
    <property type="evidence" value="ECO:0007669"/>
    <property type="project" value="InterPro"/>
</dbReference>
<evidence type="ECO:0000256" key="1">
    <source>
        <dbReference type="SAM" id="MobiDB-lite"/>
    </source>
</evidence>
<accession>A0A7H8NBG9</accession>
<dbReference type="PANTHER" id="PTHR35010">
    <property type="entry name" value="BLL4672 PROTEIN-RELATED"/>
    <property type="match status" value="1"/>
</dbReference>
<feature type="region of interest" description="Disordered" evidence="1">
    <location>
        <begin position="1"/>
        <end position="22"/>
    </location>
</feature>
<sequence>MSDAAGERGRGEPGAASRTAGPLAEYLRARRALVRPTDHGLAPGPARQVPGLRREEVALLAGVSTDYYVHLEQGRERRPSPQVLAALARALRLDAAAHAHLRALADQSAPPTTPDTLPTGTEGALTHLVRHWVTAPAMLVTPWLDVLVRNGPADALYAGLPLRDNLARMAFLDPAVGEFVPDPEHLAQCTVGTLRAAAGPAPHTPQMADLVGELSDRSASFRRLWARHDVHRKASATKHFRHPVAGPLTLHQHVLTPPDHPELQLWIYQAEPGSPSERALLTLGGSAT</sequence>
<dbReference type="Gene3D" id="1.10.260.40">
    <property type="entry name" value="lambda repressor-like DNA-binding domains"/>
    <property type="match status" value="1"/>
</dbReference>
<name>A0A7H8NBG9_9ACTN</name>
<gene>
    <name evidence="3" type="ORF">HUT08_22465</name>
</gene>
<organism evidence="3 4">
    <name type="scientific">Streptomyces buecherae</name>
    <dbReference type="NCBI Taxonomy" id="2763006"/>
    <lineage>
        <taxon>Bacteria</taxon>
        <taxon>Bacillati</taxon>
        <taxon>Actinomycetota</taxon>
        <taxon>Actinomycetes</taxon>
        <taxon>Kitasatosporales</taxon>
        <taxon>Streptomycetaceae</taxon>
        <taxon>Streptomyces</taxon>
    </lineage>
</organism>
<proteinExistence type="predicted"/>
<dbReference type="RefSeq" id="WP_176163545.1">
    <property type="nucleotide sequence ID" value="NZ_CP054929.1"/>
</dbReference>
<dbReference type="SUPFAM" id="SSF47413">
    <property type="entry name" value="lambda repressor-like DNA-binding domains"/>
    <property type="match status" value="1"/>
</dbReference>
<dbReference type="CDD" id="cd00093">
    <property type="entry name" value="HTH_XRE"/>
    <property type="match status" value="1"/>
</dbReference>
<protein>
    <submittedName>
        <fullName evidence="3">Helix-turn-helix transcriptional regulator</fullName>
    </submittedName>
</protein>
<feature type="compositionally biased region" description="Basic and acidic residues" evidence="1">
    <location>
        <begin position="1"/>
        <end position="11"/>
    </location>
</feature>
<dbReference type="Pfam" id="PF17765">
    <property type="entry name" value="MLTR_LBD"/>
    <property type="match status" value="1"/>
</dbReference>
<evidence type="ECO:0000313" key="4">
    <source>
        <dbReference type="Proteomes" id="UP000509303"/>
    </source>
</evidence>
<dbReference type="PANTHER" id="PTHR35010:SF2">
    <property type="entry name" value="BLL4672 PROTEIN"/>
    <property type="match status" value="1"/>
</dbReference>
<dbReference type="PROSITE" id="PS50943">
    <property type="entry name" value="HTH_CROC1"/>
    <property type="match status" value="1"/>
</dbReference>
<dbReference type="Pfam" id="PF13560">
    <property type="entry name" value="HTH_31"/>
    <property type="match status" value="1"/>
</dbReference>
<dbReference type="EMBL" id="CP054929">
    <property type="protein sequence ID" value="QKW51837.1"/>
    <property type="molecule type" value="Genomic_DNA"/>
</dbReference>
<dbReference type="Proteomes" id="UP000509303">
    <property type="component" value="Chromosome"/>
</dbReference>
<dbReference type="AlphaFoldDB" id="A0A7H8NBG9"/>
<reference evidence="3 4" key="1">
    <citation type="submission" date="2020-06" db="EMBL/GenBank/DDBJ databases">
        <title>Genome mining for natural products.</title>
        <authorList>
            <person name="Zhang B."/>
            <person name="Shi J."/>
            <person name="Ge H."/>
        </authorList>
    </citation>
    <scope>NUCLEOTIDE SEQUENCE [LARGE SCALE GENOMIC DNA]</scope>
    <source>
        <strain evidence="3 4">NA00687</strain>
    </source>
</reference>
<dbReference type="Gene3D" id="3.30.450.180">
    <property type="match status" value="1"/>
</dbReference>
<keyword evidence="4" id="KW-1185">Reference proteome</keyword>
<dbReference type="SMART" id="SM00530">
    <property type="entry name" value="HTH_XRE"/>
    <property type="match status" value="1"/>
</dbReference>
<feature type="domain" description="HTH cro/C1-type" evidence="2">
    <location>
        <begin position="46"/>
        <end position="98"/>
    </location>
</feature>
<evidence type="ECO:0000313" key="3">
    <source>
        <dbReference type="EMBL" id="QKW51837.1"/>
    </source>
</evidence>
<dbReference type="InterPro" id="IPR001387">
    <property type="entry name" value="Cro/C1-type_HTH"/>
</dbReference>